<evidence type="ECO:0000256" key="3">
    <source>
        <dbReference type="ARBA" id="ARBA00004613"/>
    </source>
</evidence>
<feature type="domain" description="Plant heme peroxidase family profile" evidence="21">
    <location>
        <begin position="39"/>
        <end position="335"/>
    </location>
</feature>
<dbReference type="GO" id="GO:0006979">
    <property type="term" value="P:response to oxidative stress"/>
    <property type="evidence" value="ECO:0007669"/>
    <property type="project" value="UniProtKB-UniRule"/>
</dbReference>
<feature type="binding site" evidence="16">
    <location>
        <position position="179"/>
    </location>
    <ligand>
        <name>substrate</name>
    </ligand>
</feature>
<feature type="binding site" evidence="17">
    <location>
        <position position="86"/>
    </location>
    <ligand>
        <name>Ca(2+)</name>
        <dbReference type="ChEBI" id="CHEBI:29108"/>
        <label>1</label>
    </ligand>
</feature>
<comment type="subcellular location">
    <subcellularLocation>
        <location evidence="3 20">Secreted</location>
    </subcellularLocation>
</comment>
<evidence type="ECO:0000256" key="13">
    <source>
        <dbReference type="ARBA" id="ARBA00023157"/>
    </source>
</evidence>
<evidence type="ECO:0000313" key="22">
    <source>
        <dbReference type="EMBL" id="MPA70344.1"/>
    </source>
</evidence>
<keyword evidence="12 17" id="KW-0408">Iron</keyword>
<evidence type="ECO:0000256" key="8">
    <source>
        <dbReference type="ARBA" id="ARBA00022723"/>
    </source>
</evidence>
<comment type="function">
    <text evidence="2">Removal of H(2)O(2), oxidation of toxic reductants, biosynthesis and degradation of lignin, suberization, auxin catabolism, response to environmental stresses such as wounding, pathogen attack and oxidative stress. These functions might be dependent on each isozyme/isoform in each plant tissue.</text>
</comment>
<comment type="similarity">
    <text evidence="4">Belongs to the peroxidase family. Ascorbate peroxidase subfamily.</text>
</comment>
<dbReference type="GO" id="GO:0140825">
    <property type="term" value="F:lactoperoxidase activity"/>
    <property type="evidence" value="ECO:0007669"/>
    <property type="project" value="UniProtKB-EC"/>
</dbReference>
<evidence type="ECO:0000256" key="18">
    <source>
        <dbReference type="PIRSR" id="PIRSR600823-4"/>
    </source>
</evidence>
<name>A0A5B7BPG4_DAVIN</name>
<dbReference type="Pfam" id="PF00141">
    <property type="entry name" value="peroxidase"/>
    <property type="match status" value="1"/>
</dbReference>
<evidence type="ECO:0000256" key="15">
    <source>
        <dbReference type="PIRSR" id="PIRSR600823-1"/>
    </source>
</evidence>
<evidence type="ECO:0000256" key="10">
    <source>
        <dbReference type="ARBA" id="ARBA00022837"/>
    </source>
</evidence>
<evidence type="ECO:0000256" key="20">
    <source>
        <dbReference type="RuleBase" id="RU362060"/>
    </source>
</evidence>
<feature type="binding site" evidence="17">
    <location>
        <position position="84"/>
    </location>
    <ligand>
        <name>Ca(2+)</name>
        <dbReference type="ChEBI" id="CHEBI:29108"/>
        <label>1</label>
    </ligand>
</feature>
<keyword evidence="13 19" id="KW-1015">Disulfide bond</keyword>
<dbReference type="EC" id="1.11.1.7" evidence="5 20"/>
<dbReference type="EMBL" id="GHES01039785">
    <property type="protein sequence ID" value="MPA70344.1"/>
    <property type="molecule type" value="Transcribed_RNA"/>
</dbReference>
<keyword evidence="9 20" id="KW-0732">Signal</keyword>
<feature type="binding site" description="axial binding residue" evidence="17">
    <location>
        <position position="209"/>
    </location>
    <ligand>
        <name>heme b</name>
        <dbReference type="ChEBI" id="CHEBI:60344"/>
    </ligand>
    <ligandPart>
        <name>Fe</name>
        <dbReference type="ChEBI" id="CHEBI:18248"/>
    </ligandPart>
</feature>
<keyword evidence="14" id="KW-0325">Glycoprotein</keyword>
<comment type="cofactor">
    <cofactor evidence="17 20">
        <name>heme b</name>
        <dbReference type="ChEBI" id="CHEBI:60344"/>
    </cofactor>
    <text evidence="17 20">Binds 1 heme b (iron(II)-protoporphyrin IX) group per subunit.</text>
</comment>
<dbReference type="AlphaFoldDB" id="A0A5B7BPG4"/>
<keyword evidence="10 17" id="KW-0106">Calcium</keyword>
<protein>
    <recommendedName>
        <fullName evidence="5 20">Peroxidase</fullName>
        <ecNumber evidence="5 20">1.11.1.7</ecNumber>
    </recommendedName>
</protein>
<feature type="active site" description="Proton acceptor" evidence="15">
    <location>
        <position position="80"/>
    </location>
</feature>
<keyword evidence="7 20" id="KW-0349">Heme</keyword>
<feature type="site" description="Transition state stabilizer" evidence="18">
    <location>
        <position position="76"/>
    </location>
</feature>
<dbReference type="InterPro" id="IPR002016">
    <property type="entry name" value="Haem_peroxidase"/>
</dbReference>
<dbReference type="GO" id="GO:0046872">
    <property type="term" value="F:metal ion binding"/>
    <property type="evidence" value="ECO:0007669"/>
    <property type="project" value="UniProtKB-UniRule"/>
</dbReference>
<evidence type="ECO:0000256" key="14">
    <source>
        <dbReference type="ARBA" id="ARBA00023180"/>
    </source>
</evidence>
<evidence type="ECO:0000256" key="5">
    <source>
        <dbReference type="ARBA" id="ARBA00012313"/>
    </source>
</evidence>
<feature type="binding site" evidence="17">
    <location>
        <position position="81"/>
    </location>
    <ligand>
        <name>Ca(2+)</name>
        <dbReference type="ChEBI" id="CHEBI:29108"/>
        <label>1</label>
    </ligand>
</feature>
<feature type="binding site" evidence="17">
    <location>
        <position position="90"/>
    </location>
    <ligand>
        <name>Ca(2+)</name>
        <dbReference type="ChEBI" id="CHEBI:29108"/>
        <label>1</label>
    </ligand>
</feature>
<accession>A0A5B7BPG4</accession>
<dbReference type="PRINTS" id="PR00461">
    <property type="entry name" value="PLPEROXIDASE"/>
</dbReference>
<evidence type="ECO:0000256" key="17">
    <source>
        <dbReference type="PIRSR" id="PIRSR600823-3"/>
    </source>
</evidence>
<dbReference type="GO" id="GO:0042744">
    <property type="term" value="P:hydrogen peroxide catabolic process"/>
    <property type="evidence" value="ECO:0007669"/>
    <property type="project" value="UniProtKB-KW"/>
</dbReference>
<evidence type="ECO:0000256" key="12">
    <source>
        <dbReference type="ARBA" id="ARBA00023004"/>
    </source>
</evidence>
<keyword evidence="8 17" id="KW-0479">Metal-binding</keyword>
<reference evidence="22" key="1">
    <citation type="submission" date="2019-08" db="EMBL/GenBank/DDBJ databases">
        <title>Reference gene set and small RNA set construction with multiple tissues from Davidia involucrata Baill.</title>
        <authorList>
            <person name="Yang H."/>
            <person name="Zhou C."/>
            <person name="Li G."/>
            <person name="Wang J."/>
            <person name="Gao P."/>
            <person name="Wang M."/>
            <person name="Wang R."/>
            <person name="Zhao Y."/>
        </authorList>
    </citation>
    <scope>NUCLEOTIDE SEQUENCE</scope>
    <source>
        <tissue evidence="22">Mixed with DoveR01_LX</tissue>
    </source>
</reference>
<evidence type="ECO:0000256" key="16">
    <source>
        <dbReference type="PIRSR" id="PIRSR600823-2"/>
    </source>
</evidence>
<gene>
    <name evidence="22" type="ORF">Din_039785</name>
</gene>
<feature type="disulfide bond" evidence="19">
    <location>
        <begin position="82"/>
        <end position="87"/>
    </location>
</feature>
<dbReference type="InterPro" id="IPR019793">
    <property type="entry name" value="Peroxidases_heam-ligand_BS"/>
</dbReference>
<feature type="disulfide bond" evidence="19">
    <location>
        <begin position="216"/>
        <end position="243"/>
    </location>
</feature>
<dbReference type="PANTHER" id="PTHR31517">
    <property type="match status" value="1"/>
</dbReference>
<dbReference type="SUPFAM" id="SSF48113">
    <property type="entry name" value="Heme-dependent peroxidases"/>
    <property type="match status" value="1"/>
</dbReference>
<feature type="disulfide bond" evidence="19">
    <location>
        <begin position="136"/>
        <end position="331"/>
    </location>
</feature>
<proteinExistence type="inferred from homology"/>
<evidence type="ECO:0000256" key="4">
    <source>
        <dbReference type="ARBA" id="ARBA00006873"/>
    </source>
</evidence>
<feature type="binding site" evidence="17">
    <location>
        <position position="102"/>
    </location>
    <ligand>
        <name>Ca(2+)</name>
        <dbReference type="ChEBI" id="CHEBI:29108"/>
        <label>1</label>
    </ligand>
</feature>
<keyword evidence="11 20" id="KW-0560">Oxidoreductase</keyword>
<feature type="disulfide bond" evidence="19">
    <location>
        <begin position="49"/>
        <end position="130"/>
    </location>
</feature>
<dbReference type="InterPro" id="IPR019794">
    <property type="entry name" value="Peroxidases_AS"/>
</dbReference>
<dbReference type="GO" id="GO:0020037">
    <property type="term" value="F:heme binding"/>
    <property type="evidence" value="ECO:0007669"/>
    <property type="project" value="UniProtKB-UniRule"/>
</dbReference>
<dbReference type="FunFam" id="1.10.520.10:FF:000009">
    <property type="entry name" value="Peroxidase"/>
    <property type="match status" value="1"/>
</dbReference>
<evidence type="ECO:0000256" key="11">
    <source>
        <dbReference type="ARBA" id="ARBA00023002"/>
    </source>
</evidence>
<feature type="binding site" evidence="17">
    <location>
        <position position="263"/>
    </location>
    <ligand>
        <name>Ca(2+)</name>
        <dbReference type="ChEBI" id="CHEBI:29108"/>
        <label>2</label>
    </ligand>
</feature>
<keyword evidence="6 20" id="KW-0575">Peroxidase</keyword>
<feature type="signal peptide" evidence="20">
    <location>
        <begin position="1"/>
        <end position="22"/>
    </location>
</feature>
<dbReference type="Gene3D" id="1.10.520.10">
    <property type="match status" value="1"/>
</dbReference>
<feature type="binding site" evidence="17">
    <location>
        <position position="255"/>
    </location>
    <ligand>
        <name>Ca(2+)</name>
        <dbReference type="ChEBI" id="CHEBI:29108"/>
        <label>2</label>
    </ligand>
</feature>
<dbReference type="InterPro" id="IPR000823">
    <property type="entry name" value="Peroxidase_pln"/>
</dbReference>
<feature type="binding site" evidence="17">
    <location>
        <position position="88"/>
    </location>
    <ligand>
        <name>Ca(2+)</name>
        <dbReference type="ChEBI" id="CHEBI:29108"/>
        <label>1</label>
    </ligand>
</feature>
<evidence type="ECO:0000259" key="21">
    <source>
        <dbReference type="PROSITE" id="PS50873"/>
    </source>
</evidence>
<dbReference type="PROSITE" id="PS00436">
    <property type="entry name" value="PEROXIDASE_2"/>
    <property type="match status" value="1"/>
</dbReference>
<dbReference type="PROSITE" id="PS00435">
    <property type="entry name" value="PEROXIDASE_1"/>
    <property type="match status" value="1"/>
</dbReference>
<sequence length="355" mass="38633">MASISGSLVSLLLVISATFMLSSNFDVSEAHTSAHLTKGLSWSFYHSSCPKVESIVRKHLKKLFKEDIGLAAGLLRLHFHDCFVQGCDGSVLLDGSASGPSEQDAPPNLSLRAEAFEIINDLRARVHKQCNSVVSCADITAVAARDAVYLSGGPDYDVPLGRRDGLSFATRDETLSNLPAPTSNTSVLLTSLATKSLDATDVVALSGGHTIGRGHCGSFIERLYPTQDSTMDKTFANNLKGVCPTSDSTNTTVLDIRSPNAFDNKYYVDLMNRQGLFTSDQDLYTDKRTRDIVKSFAVNQTLFFERFVASMLKMGQLSVLTGTQGEIRANCSVRNSDNVYLSSVVEKEEKSRSQF</sequence>
<dbReference type="PANTHER" id="PTHR31517:SF48">
    <property type="entry name" value="PEROXIDASE 16-RELATED"/>
    <property type="match status" value="1"/>
</dbReference>
<evidence type="ECO:0000256" key="6">
    <source>
        <dbReference type="ARBA" id="ARBA00022559"/>
    </source>
</evidence>
<comment type="similarity">
    <text evidence="20">Belongs to the peroxidase family. Classical plant (class III) peroxidase subfamily.</text>
</comment>
<evidence type="ECO:0000256" key="9">
    <source>
        <dbReference type="ARBA" id="ARBA00022729"/>
    </source>
</evidence>
<evidence type="ECO:0000256" key="7">
    <source>
        <dbReference type="ARBA" id="ARBA00022617"/>
    </source>
</evidence>
<dbReference type="GO" id="GO:0005576">
    <property type="term" value="C:extracellular region"/>
    <property type="evidence" value="ECO:0007669"/>
    <property type="project" value="UniProtKB-SubCell"/>
</dbReference>
<comment type="catalytic activity">
    <reaction evidence="1 20">
        <text>2 a phenolic donor + H2O2 = 2 a phenolic radical donor + 2 H2O</text>
        <dbReference type="Rhea" id="RHEA:56136"/>
        <dbReference type="ChEBI" id="CHEBI:15377"/>
        <dbReference type="ChEBI" id="CHEBI:16240"/>
        <dbReference type="ChEBI" id="CHEBI:139520"/>
        <dbReference type="ChEBI" id="CHEBI:139521"/>
        <dbReference type="EC" id="1.11.1.7"/>
    </reaction>
</comment>
<feature type="binding site" evidence="17">
    <location>
        <position position="210"/>
    </location>
    <ligand>
        <name>Ca(2+)</name>
        <dbReference type="ChEBI" id="CHEBI:29108"/>
        <label>2</label>
    </ligand>
</feature>
<dbReference type="FunFam" id="1.10.420.10:FF:000006">
    <property type="entry name" value="Peroxidase"/>
    <property type="match status" value="1"/>
</dbReference>
<dbReference type="Gene3D" id="1.10.420.10">
    <property type="entry name" value="Peroxidase, domain 2"/>
    <property type="match status" value="1"/>
</dbReference>
<dbReference type="CDD" id="cd00693">
    <property type="entry name" value="secretory_peroxidase"/>
    <property type="match status" value="1"/>
</dbReference>
<feature type="chain" id="PRO_5023027484" description="Peroxidase" evidence="20">
    <location>
        <begin position="23"/>
        <end position="355"/>
    </location>
</feature>
<comment type="cofactor">
    <cofactor evidence="17 20">
        <name>Ca(2+)</name>
        <dbReference type="ChEBI" id="CHEBI:29108"/>
    </cofactor>
    <text evidence="17 20">Binds 2 calcium ions per subunit.</text>
</comment>
<dbReference type="PROSITE" id="PS50873">
    <property type="entry name" value="PEROXIDASE_4"/>
    <property type="match status" value="1"/>
</dbReference>
<evidence type="ECO:0000256" key="2">
    <source>
        <dbReference type="ARBA" id="ARBA00002322"/>
    </source>
</evidence>
<evidence type="ECO:0000256" key="19">
    <source>
        <dbReference type="PIRSR" id="PIRSR600823-5"/>
    </source>
</evidence>
<organism evidence="22">
    <name type="scientific">Davidia involucrata</name>
    <name type="common">Dove tree</name>
    <dbReference type="NCBI Taxonomy" id="16924"/>
    <lineage>
        <taxon>Eukaryota</taxon>
        <taxon>Viridiplantae</taxon>
        <taxon>Streptophyta</taxon>
        <taxon>Embryophyta</taxon>
        <taxon>Tracheophyta</taxon>
        <taxon>Spermatophyta</taxon>
        <taxon>Magnoliopsida</taxon>
        <taxon>eudicotyledons</taxon>
        <taxon>Gunneridae</taxon>
        <taxon>Pentapetalae</taxon>
        <taxon>asterids</taxon>
        <taxon>Cornales</taxon>
        <taxon>Nyssaceae</taxon>
        <taxon>Davidia</taxon>
    </lineage>
</organism>
<dbReference type="PRINTS" id="PR00458">
    <property type="entry name" value="PEROXIDASE"/>
</dbReference>
<dbReference type="InterPro" id="IPR033905">
    <property type="entry name" value="Secretory_peroxidase"/>
</dbReference>
<keyword evidence="20" id="KW-0376">Hydrogen peroxide</keyword>
<dbReference type="InterPro" id="IPR010255">
    <property type="entry name" value="Haem_peroxidase_sf"/>
</dbReference>
<keyword evidence="20" id="KW-0964">Secreted</keyword>
<evidence type="ECO:0000256" key="1">
    <source>
        <dbReference type="ARBA" id="ARBA00000189"/>
    </source>
</evidence>